<dbReference type="PANTHER" id="PTHR47396">
    <property type="entry name" value="TYPE I RESTRICTION ENZYME ECOKI R PROTEIN"/>
    <property type="match status" value="1"/>
</dbReference>
<dbReference type="Proteomes" id="UP000296706">
    <property type="component" value="Chromosome"/>
</dbReference>
<evidence type="ECO:0000313" key="5">
    <source>
        <dbReference type="Proteomes" id="UP000296706"/>
    </source>
</evidence>
<dbReference type="InterPro" id="IPR050742">
    <property type="entry name" value="Helicase_Restrict-Modif_Enz"/>
</dbReference>
<accession>A0A4D6HBR7</accession>
<dbReference type="InterPro" id="IPR001650">
    <property type="entry name" value="Helicase_C-like"/>
</dbReference>
<evidence type="ECO:0000256" key="1">
    <source>
        <dbReference type="SAM" id="MobiDB-lite"/>
    </source>
</evidence>
<dbReference type="GO" id="GO:0005829">
    <property type="term" value="C:cytosol"/>
    <property type="evidence" value="ECO:0007669"/>
    <property type="project" value="TreeGrafter"/>
</dbReference>
<dbReference type="SMART" id="SM00487">
    <property type="entry name" value="DEXDc"/>
    <property type="match status" value="1"/>
</dbReference>
<evidence type="ECO:0008006" key="6">
    <source>
        <dbReference type="Google" id="ProtNLM"/>
    </source>
</evidence>
<dbReference type="STRING" id="1457250.GCA_000755225_01019"/>
<feature type="region of interest" description="Disordered" evidence="1">
    <location>
        <begin position="617"/>
        <end position="648"/>
    </location>
</feature>
<evidence type="ECO:0000313" key="4">
    <source>
        <dbReference type="EMBL" id="QCC51443.1"/>
    </source>
</evidence>
<dbReference type="InterPro" id="IPR006935">
    <property type="entry name" value="Helicase/UvrB_N"/>
</dbReference>
<reference evidence="4 5" key="1">
    <citation type="journal article" date="2019" name="Nat. Commun.">
        <title>A new type of DNA phosphorothioation-based antiviral system in archaea.</title>
        <authorList>
            <person name="Xiong L."/>
            <person name="Liu S."/>
            <person name="Chen S."/>
            <person name="Xiao Y."/>
            <person name="Zhu B."/>
            <person name="Gao Y."/>
            <person name="Zhang Y."/>
            <person name="Chen B."/>
            <person name="Luo J."/>
            <person name="Deng Z."/>
            <person name="Chen X."/>
            <person name="Wang L."/>
            <person name="Chen S."/>
        </authorList>
    </citation>
    <scope>NUCLEOTIDE SEQUENCE [LARGE SCALE GENOMIC DNA]</scope>
    <source>
        <strain evidence="4 5">CBA1105</strain>
    </source>
</reference>
<dbReference type="PANTHER" id="PTHR47396:SF1">
    <property type="entry name" value="ATP-DEPENDENT HELICASE IRC3-RELATED"/>
    <property type="match status" value="1"/>
</dbReference>
<dbReference type="Pfam" id="PF00271">
    <property type="entry name" value="Helicase_C"/>
    <property type="match status" value="1"/>
</dbReference>
<dbReference type="RefSeq" id="WP_079979523.1">
    <property type="nucleotide sequence ID" value="NZ_CP031310.1"/>
</dbReference>
<dbReference type="GO" id="GO:0003677">
    <property type="term" value="F:DNA binding"/>
    <property type="evidence" value="ECO:0007669"/>
    <property type="project" value="InterPro"/>
</dbReference>
<keyword evidence="5" id="KW-1185">Reference proteome</keyword>
<dbReference type="GO" id="GO:0140097">
    <property type="term" value="F:catalytic activity, acting on DNA"/>
    <property type="evidence" value="ECO:0007669"/>
    <property type="project" value="UniProtKB-ARBA"/>
</dbReference>
<feature type="domain" description="Helicase ATP-binding" evidence="2">
    <location>
        <begin position="255"/>
        <end position="422"/>
    </location>
</feature>
<evidence type="ECO:0000259" key="3">
    <source>
        <dbReference type="PROSITE" id="PS51194"/>
    </source>
</evidence>
<dbReference type="InterPro" id="IPR014001">
    <property type="entry name" value="Helicase_ATP-bd"/>
</dbReference>
<dbReference type="GO" id="GO:0005524">
    <property type="term" value="F:ATP binding"/>
    <property type="evidence" value="ECO:0007669"/>
    <property type="project" value="InterPro"/>
</dbReference>
<organism evidence="4 5">
    <name type="scientific">Halapricum salinum</name>
    <dbReference type="NCBI Taxonomy" id="1457250"/>
    <lineage>
        <taxon>Archaea</taxon>
        <taxon>Methanobacteriati</taxon>
        <taxon>Methanobacteriota</taxon>
        <taxon>Stenosarchaea group</taxon>
        <taxon>Halobacteria</taxon>
        <taxon>Halobacteriales</taxon>
        <taxon>Haloarculaceae</taxon>
        <taxon>Halapricum</taxon>
    </lineage>
</organism>
<proteinExistence type="predicted"/>
<dbReference type="EMBL" id="CP031310">
    <property type="protein sequence ID" value="QCC51443.1"/>
    <property type="molecule type" value="Genomic_DNA"/>
</dbReference>
<dbReference type="REBASE" id="307959">
    <property type="entry name" value="Hsa1105ORFP"/>
</dbReference>
<dbReference type="GO" id="GO:0016787">
    <property type="term" value="F:hydrolase activity"/>
    <property type="evidence" value="ECO:0007669"/>
    <property type="project" value="InterPro"/>
</dbReference>
<dbReference type="CDD" id="cd09179">
    <property type="entry name" value="PLDc_N_DEXD_a"/>
    <property type="match status" value="1"/>
</dbReference>
<dbReference type="OrthoDB" id="6396at2157"/>
<feature type="compositionally biased region" description="Basic and acidic residues" evidence="1">
    <location>
        <begin position="626"/>
        <end position="648"/>
    </location>
</feature>
<dbReference type="SUPFAM" id="SSF52540">
    <property type="entry name" value="P-loop containing nucleoside triphosphate hydrolases"/>
    <property type="match status" value="1"/>
</dbReference>
<gene>
    <name evidence="4" type="ORF">DV733_09395</name>
</gene>
<name>A0A4D6HBR7_9EURY</name>
<dbReference type="GeneID" id="39848079"/>
<evidence type="ECO:0000259" key="2">
    <source>
        <dbReference type="PROSITE" id="PS51192"/>
    </source>
</evidence>
<dbReference type="PROSITE" id="PS51194">
    <property type="entry name" value="HELICASE_CTER"/>
    <property type="match status" value="1"/>
</dbReference>
<dbReference type="SMART" id="SM00490">
    <property type="entry name" value="HELICc"/>
    <property type="match status" value="1"/>
</dbReference>
<sequence length="648" mass="74656">MSNEYQRLQNIDLPHIIETSEVDFANEFYNPVLSVATEYKRGVGYFTSNWFKYAAEGLRGLAENGGSAKWLISPHLEEEDWEALNKGEKAKRDQELYDRLAHLVTDIEQGLEKDTKNTIAWMIADGLLELRIALPSENPQGDFHDKWGIIVDKHGDRIAFHGSQNDSSQAFANYESYTIFKDWTAEVDDERVTLHENRFDKIWENKKSGVYSLSLPDSIALEIADLRDRNRPYQEPSESTKLQSAYRWRHQEVAVDRFMEEGRGILDMATGTGKTRTSLKILDRLLREDNVSNVVIATYGNDLLDQWYETLLSRFSPSEMRIYKQYGGEKQMGSFLTPNQNKVEALIISYDELSDCIASDRKGKLGSTLLIADEVHNMGSETRREALEGELDVFPHRLGLSATPLDPYDEARNEFLLEEVGPVVYEFGLDDAIQRGILCELEYDPLLYELSEEDKQKQKDAFGRYKALKEENPATPKSRLYMMLARVRKQSREKLPVFREYLQKNSEVLENCLIFVETMEYGKEVQEIIHNYTRDYRTYYGVDDEQNLEDFSNGRISTLVSSRAISEGIDIKSVENIILFTSDRSRRTTIQRIGRALRTDPDNPNKTATIVDFVVGSDLEDDSDSDHEPPDKGRYEWLTDLSEVKTRE</sequence>
<feature type="domain" description="Helicase C-terminal" evidence="3">
    <location>
        <begin position="501"/>
        <end position="642"/>
    </location>
</feature>
<dbReference type="PROSITE" id="PS51192">
    <property type="entry name" value="HELICASE_ATP_BIND_1"/>
    <property type="match status" value="1"/>
</dbReference>
<dbReference type="GO" id="GO:0120545">
    <property type="term" value="F:nucleic acid conformation isomerase activity"/>
    <property type="evidence" value="ECO:0007669"/>
    <property type="project" value="UniProtKB-ARBA"/>
</dbReference>
<dbReference type="KEGG" id="hsn:DV733_09395"/>
<dbReference type="Pfam" id="PF04851">
    <property type="entry name" value="ResIII"/>
    <property type="match status" value="1"/>
</dbReference>
<dbReference type="AlphaFoldDB" id="A0A4D6HBR7"/>
<dbReference type="Gene3D" id="3.40.50.300">
    <property type="entry name" value="P-loop containing nucleotide triphosphate hydrolases"/>
    <property type="match status" value="2"/>
</dbReference>
<protein>
    <recommendedName>
        <fullName evidence="6">DEAD/DEAH box helicase</fullName>
    </recommendedName>
</protein>
<dbReference type="InterPro" id="IPR027417">
    <property type="entry name" value="P-loop_NTPase"/>
</dbReference>